<dbReference type="Proteomes" id="UP001595457">
    <property type="component" value="Unassembled WGS sequence"/>
</dbReference>
<keyword evidence="2" id="KW-0812">Transmembrane</keyword>
<feature type="region of interest" description="Disordered" evidence="1">
    <location>
        <begin position="326"/>
        <end position="345"/>
    </location>
</feature>
<dbReference type="RefSeq" id="WP_377813912.1">
    <property type="nucleotide sequence ID" value="NZ_JBHRSJ010000016.1"/>
</dbReference>
<dbReference type="Pfam" id="PF13387">
    <property type="entry name" value="Lnb_N"/>
    <property type="match status" value="1"/>
</dbReference>
<accession>A0ABV7AT47</accession>
<evidence type="ECO:0000259" key="3">
    <source>
        <dbReference type="Pfam" id="PF13387"/>
    </source>
</evidence>
<keyword evidence="2" id="KW-0472">Membrane</keyword>
<evidence type="ECO:0000256" key="1">
    <source>
        <dbReference type="SAM" id="MobiDB-lite"/>
    </source>
</evidence>
<comment type="caution">
    <text evidence="4">The sequence shown here is derived from an EMBL/GenBank/DDBJ whole genome shotgun (WGS) entry which is preliminary data.</text>
</comment>
<sequence length="357" mass="40869">MRRATFRRVLAMLLIGLLTAAAGGWGTLALVFAGPAPFGLRYGLAGAFALATLATLVALGFHRWRRRALGGYLVLFAGLLVWWQSLEPSNRRDWQEDVAVLPYATIDGDQVTVHNIRNFAYRSETDYTPGYYDKRFDLRQLEGVDLVASYWMGPAIAHVFLSFAFAGGDHLAVSIETRKEKGEGYSNLRGLFRQYELYYVVADERDVIRVRTNYRRNPPEEVYLYRIRAPIENGRRLFLEYLHEINALYARPQFYNALTSNCTTSIWMNSRVNPDHLPLDWRLLVSGYVPQFLYEHGRLDDHGLPFAELRRRAHINGRAQAADGAEDFSRRIRQSRRSRPSSVASDQGLFARLMPRG</sequence>
<evidence type="ECO:0000313" key="4">
    <source>
        <dbReference type="EMBL" id="MFC2972268.1"/>
    </source>
</evidence>
<reference evidence="5" key="1">
    <citation type="journal article" date="2019" name="Int. J. Syst. Evol. Microbiol.">
        <title>The Global Catalogue of Microorganisms (GCM) 10K type strain sequencing project: providing services to taxonomists for standard genome sequencing and annotation.</title>
        <authorList>
            <consortium name="The Broad Institute Genomics Platform"/>
            <consortium name="The Broad Institute Genome Sequencing Center for Infectious Disease"/>
            <person name="Wu L."/>
            <person name="Ma J."/>
        </authorList>
    </citation>
    <scope>NUCLEOTIDE SEQUENCE [LARGE SCALE GENOMIC DNA]</scope>
    <source>
        <strain evidence="5">KCTC 62195</strain>
    </source>
</reference>
<gene>
    <name evidence="4" type="ORF">ACFOJE_08615</name>
</gene>
<feature type="transmembrane region" description="Helical" evidence="2">
    <location>
        <begin position="68"/>
        <end position="86"/>
    </location>
</feature>
<feature type="transmembrane region" description="Helical" evidence="2">
    <location>
        <begin position="43"/>
        <end position="61"/>
    </location>
</feature>
<protein>
    <submittedName>
        <fullName evidence="4">DUF4105 domain-containing protein</fullName>
    </submittedName>
</protein>
<organism evidence="4 5">
    <name type="scientific">Azotobacter bryophylli</name>
    <dbReference type="NCBI Taxonomy" id="1986537"/>
    <lineage>
        <taxon>Bacteria</taxon>
        <taxon>Pseudomonadati</taxon>
        <taxon>Pseudomonadota</taxon>
        <taxon>Gammaproteobacteria</taxon>
        <taxon>Pseudomonadales</taxon>
        <taxon>Pseudomonadaceae</taxon>
        <taxon>Azotobacter</taxon>
    </lineage>
</organism>
<dbReference type="InterPro" id="IPR025178">
    <property type="entry name" value="Lnb_N"/>
</dbReference>
<feature type="domain" description="Lnb N-terminal periplasmic" evidence="3">
    <location>
        <begin position="131"/>
        <end position="286"/>
    </location>
</feature>
<name>A0ABV7AT47_9GAMM</name>
<keyword evidence="5" id="KW-1185">Reference proteome</keyword>
<evidence type="ECO:0000313" key="5">
    <source>
        <dbReference type="Proteomes" id="UP001595457"/>
    </source>
</evidence>
<dbReference type="EMBL" id="JBHRSJ010000016">
    <property type="protein sequence ID" value="MFC2972268.1"/>
    <property type="molecule type" value="Genomic_DNA"/>
</dbReference>
<evidence type="ECO:0000256" key="2">
    <source>
        <dbReference type="SAM" id="Phobius"/>
    </source>
</evidence>
<keyword evidence="2" id="KW-1133">Transmembrane helix</keyword>
<proteinExistence type="predicted"/>